<reference evidence="9" key="2">
    <citation type="submission" date="2020-09" db="EMBL/GenBank/DDBJ databases">
        <authorList>
            <person name="Sun Q."/>
            <person name="Ohkuma M."/>
        </authorList>
    </citation>
    <scope>NUCLEOTIDE SEQUENCE</scope>
    <source>
        <strain evidence="9">JCM 5069</strain>
    </source>
</reference>
<dbReference type="PROSITE" id="PS00194">
    <property type="entry name" value="THIOREDOXIN_1"/>
    <property type="match status" value="1"/>
</dbReference>
<evidence type="ECO:0000256" key="3">
    <source>
        <dbReference type="ARBA" id="ARBA00022968"/>
    </source>
</evidence>
<keyword evidence="10" id="KW-1185">Reference proteome</keyword>
<evidence type="ECO:0000313" key="9">
    <source>
        <dbReference type="EMBL" id="GHH78140.1"/>
    </source>
</evidence>
<name>A0A919G4Y4_9ACTN</name>
<evidence type="ECO:0000259" key="8">
    <source>
        <dbReference type="PROSITE" id="PS51352"/>
    </source>
</evidence>
<dbReference type="InterPro" id="IPR013740">
    <property type="entry name" value="Redoxin"/>
</dbReference>
<dbReference type="Gene3D" id="3.40.30.10">
    <property type="entry name" value="Glutaredoxin"/>
    <property type="match status" value="1"/>
</dbReference>
<dbReference type="AlphaFoldDB" id="A0A919G4Y4"/>
<dbReference type="PROSITE" id="PS51352">
    <property type="entry name" value="THIOREDOXIN_2"/>
    <property type="match status" value="1"/>
</dbReference>
<dbReference type="EMBL" id="BNCD01000007">
    <property type="protein sequence ID" value="GHH78140.1"/>
    <property type="molecule type" value="Genomic_DNA"/>
</dbReference>
<dbReference type="CDD" id="cd02966">
    <property type="entry name" value="TlpA_like_family"/>
    <property type="match status" value="1"/>
</dbReference>
<keyword evidence="5" id="KW-0676">Redox-active center</keyword>
<dbReference type="InterPro" id="IPR017937">
    <property type="entry name" value="Thioredoxin_CS"/>
</dbReference>
<dbReference type="GO" id="GO:0030313">
    <property type="term" value="C:cell envelope"/>
    <property type="evidence" value="ECO:0007669"/>
    <property type="project" value="UniProtKB-SubCell"/>
</dbReference>
<feature type="transmembrane region" description="Helical" evidence="7">
    <location>
        <begin position="45"/>
        <end position="67"/>
    </location>
</feature>
<dbReference type="SUPFAM" id="SSF52833">
    <property type="entry name" value="Thioredoxin-like"/>
    <property type="match status" value="1"/>
</dbReference>
<keyword evidence="7" id="KW-0812">Transmembrane</keyword>
<dbReference type="GO" id="GO:0016491">
    <property type="term" value="F:oxidoreductase activity"/>
    <property type="evidence" value="ECO:0007669"/>
    <property type="project" value="InterPro"/>
</dbReference>
<feature type="region of interest" description="Disordered" evidence="6">
    <location>
        <begin position="1"/>
        <end position="36"/>
    </location>
</feature>
<dbReference type="InterPro" id="IPR050553">
    <property type="entry name" value="Thioredoxin_ResA/DsbE_sf"/>
</dbReference>
<sequence length="234" mass="24433">MSAVRSLPHHFAPAPRDGRGASRALAGNGVPGGDARVRGRRARRAALLTAGALAAATVLTACGSGGVNGGAGKTGFVTDSGGIAVVEPADRKAGPELAGQTLQGKKLDVASYRGKVVVLNVWGSWCPPCRAEAPNFAQVAKDTAAKGVQFVGINTRDTSTEPAKAFEQDYHMPYPSLYDPTGKLMLRFPKGTLNPQFIPSTVVLDRKGRVAARSLKPMSAGELHKMLDPLIAEH</sequence>
<keyword evidence="4" id="KW-1015">Disulfide bond</keyword>
<dbReference type="InterPro" id="IPR036249">
    <property type="entry name" value="Thioredoxin-like_sf"/>
</dbReference>
<reference evidence="9" key="1">
    <citation type="journal article" date="2014" name="Int. J. Syst. Evol. Microbiol.">
        <title>Complete genome sequence of Corynebacterium casei LMG S-19264T (=DSM 44701T), isolated from a smear-ripened cheese.</title>
        <authorList>
            <consortium name="US DOE Joint Genome Institute (JGI-PGF)"/>
            <person name="Walter F."/>
            <person name="Albersmeier A."/>
            <person name="Kalinowski J."/>
            <person name="Ruckert C."/>
        </authorList>
    </citation>
    <scope>NUCLEOTIDE SEQUENCE</scope>
    <source>
        <strain evidence="9">JCM 5069</strain>
    </source>
</reference>
<dbReference type="Pfam" id="PF08534">
    <property type="entry name" value="Redoxin"/>
    <property type="match status" value="1"/>
</dbReference>
<gene>
    <name evidence="9" type="ORF">GCM10018793_27870</name>
</gene>
<keyword evidence="3" id="KW-0735">Signal-anchor</keyword>
<comment type="subcellular location">
    <subcellularLocation>
        <location evidence="1">Cell envelope</location>
    </subcellularLocation>
</comment>
<dbReference type="PANTHER" id="PTHR42852">
    <property type="entry name" value="THIOL:DISULFIDE INTERCHANGE PROTEIN DSBE"/>
    <property type="match status" value="1"/>
</dbReference>
<protein>
    <recommendedName>
        <fullName evidence="8">Thioredoxin domain-containing protein</fullName>
    </recommendedName>
</protein>
<dbReference type="GO" id="GO:0017004">
    <property type="term" value="P:cytochrome complex assembly"/>
    <property type="evidence" value="ECO:0007669"/>
    <property type="project" value="UniProtKB-KW"/>
</dbReference>
<proteinExistence type="predicted"/>
<comment type="caution">
    <text evidence="9">The sequence shown here is derived from an EMBL/GenBank/DDBJ whole genome shotgun (WGS) entry which is preliminary data.</text>
</comment>
<feature type="domain" description="Thioredoxin" evidence="8">
    <location>
        <begin position="88"/>
        <end position="232"/>
    </location>
</feature>
<organism evidence="9 10">
    <name type="scientific">Streptomyces sulfonofaciens</name>
    <dbReference type="NCBI Taxonomy" id="68272"/>
    <lineage>
        <taxon>Bacteria</taxon>
        <taxon>Bacillati</taxon>
        <taxon>Actinomycetota</taxon>
        <taxon>Actinomycetes</taxon>
        <taxon>Kitasatosporales</taxon>
        <taxon>Streptomycetaceae</taxon>
        <taxon>Streptomyces</taxon>
    </lineage>
</organism>
<evidence type="ECO:0000256" key="1">
    <source>
        <dbReference type="ARBA" id="ARBA00004196"/>
    </source>
</evidence>
<dbReference type="Proteomes" id="UP000603708">
    <property type="component" value="Unassembled WGS sequence"/>
</dbReference>
<accession>A0A919G4Y4</accession>
<keyword evidence="7" id="KW-0472">Membrane</keyword>
<dbReference type="InterPro" id="IPR013766">
    <property type="entry name" value="Thioredoxin_domain"/>
</dbReference>
<keyword evidence="7" id="KW-1133">Transmembrane helix</keyword>
<evidence type="ECO:0000256" key="2">
    <source>
        <dbReference type="ARBA" id="ARBA00022748"/>
    </source>
</evidence>
<dbReference type="RefSeq" id="WP_189931711.1">
    <property type="nucleotide sequence ID" value="NZ_BNCD01000007.1"/>
</dbReference>
<keyword evidence="2" id="KW-0201">Cytochrome c-type biogenesis</keyword>
<evidence type="ECO:0000313" key="10">
    <source>
        <dbReference type="Proteomes" id="UP000603708"/>
    </source>
</evidence>
<dbReference type="PANTHER" id="PTHR42852:SF6">
    <property type="entry name" value="THIOL:DISULFIDE INTERCHANGE PROTEIN DSBE"/>
    <property type="match status" value="1"/>
</dbReference>
<evidence type="ECO:0000256" key="4">
    <source>
        <dbReference type="ARBA" id="ARBA00023157"/>
    </source>
</evidence>
<evidence type="ECO:0000256" key="5">
    <source>
        <dbReference type="ARBA" id="ARBA00023284"/>
    </source>
</evidence>
<evidence type="ECO:0000256" key="7">
    <source>
        <dbReference type="SAM" id="Phobius"/>
    </source>
</evidence>
<evidence type="ECO:0000256" key="6">
    <source>
        <dbReference type="SAM" id="MobiDB-lite"/>
    </source>
</evidence>